<dbReference type="eggNOG" id="KOG4652">
    <property type="taxonomic scope" value="Eukaryota"/>
</dbReference>
<protein>
    <recommendedName>
        <fullName evidence="7">HORMA domain-containing protein</fullName>
    </recommendedName>
</protein>
<dbReference type="FunCoup" id="I1IRL4">
    <property type="interactions" value="2"/>
</dbReference>
<dbReference type="PROSITE" id="PS50815">
    <property type="entry name" value="HORMA"/>
    <property type="match status" value="1"/>
</dbReference>
<dbReference type="PANTHER" id="PTHR48225:SF7">
    <property type="entry name" value="MEIOSIS-SPECIFIC PROTEIN HOP1"/>
    <property type="match status" value="1"/>
</dbReference>
<evidence type="ECO:0000256" key="4">
    <source>
        <dbReference type="ARBA" id="ARBA00023242"/>
    </source>
</evidence>
<keyword evidence="4" id="KW-0539">Nucleus</keyword>
<proteinExistence type="predicted"/>
<keyword evidence="10" id="KW-1185">Reference proteome</keyword>
<keyword evidence="3" id="KW-0158">Chromosome</keyword>
<evidence type="ECO:0000313" key="10">
    <source>
        <dbReference type="Proteomes" id="UP000008810"/>
    </source>
</evidence>
<dbReference type="InterPro" id="IPR003511">
    <property type="entry name" value="HORMA_dom"/>
</dbReference>
<feature type="region of interest" description="Disordered" evidence="6">
    <location>
        <begin position="242"/>
        <end position="266"/>
    </location>
</feature>
<evidence type="ECO:0000313" key="9">
    <source>
        <dbReference type="EnsemblPlants" id="KQJ90926"/>
    </source>
</evidence>
<evidence type="ECO:0000256" key="3">
    <source>
        <dbReference type="ARBA" id="ARBA00022454"/>
    </source>
</evidence>
<reference evidence="8" key="2">
    <citation type="submission" date="2017-06" db="EMBL/GenBank/DDBJ databases">
        <title>WGS assembly of Brachypodium distachyon.</title>
        <authorList>
            <consortium name="The International Brachypodium Initiative"/>
            <person name="Lucas S."/>
            <person name="Harmon-Smith M."/>
            <person name="Lail K."/>
            <person name="Tice H."/>
            <person name="Grimwood J."/>
            <person name="Bruce D."/>
            <person name="Barry K."/>
            <person name="Shu S."/>
            <person name="Lindquist E."/>
            <person name="Wang M."/>
            <person name="Pitluck S."/>
            <person name="Vogel J.P."/>
            <person name="Garvin D.F."/>
            <person name="Mockler T.C."/>
            <person name="Schmutz J."/>
            <person name="Rokhsar D."/>
            <person name="Bevan M.W."/>
        </authorList>
    </citation>
    <scope>NUCLEOTIDE SEQUENCE</scope>
    <source>
        <strain evidence="8">Bd21</strain>
    </source>
</reference>
<dbReference type="HOGENOM" id="CLU_015787_0_0_1"/>
<dbReference type="ExpressionAtlas" id="I1IRL4">
    <property type="expression patterns" value="baseline"/>
</dbReference>
<reference evidence="9" key="3">
    <citation type="submission" date="2018-08" db="UniProtKB">
        <authorList>
            <consortium name="EnsemblPlants"/>
        </authorList>
    </citation>
    <scope>IDENTIFICATION</scope>
    <source>
        <strain evidence="9">cv. Bd21</strain>
    </source>
</reference>
<name>I1IRL4_BRADI</name>
<feature type="region of interest" description="Disordered" evidence="6">
    <location>
        <begin position="520"/>
        <end position="591"/>
    </location>
</feature>
<dbReference type="PANTHER" id="PTHR48225">
    <property type="entry name" value="HORMA DOMAIN-CONTAINING PROTEIN 1"/>
    <property type="match status" value="1"/>
</dbReference>
<dbReference type="Proteomes" id="UP000008810">
    <property type="component" value="Chromosome 4"/>
</dbReference>
<dbReference type="AlphaFoldDB" id="I1IRL4"/>
<dbReference type="Gene3D" id="3.30.900.10">
    <property type="entry name" value="HORMA domain"/>
    <property type="match status" value="1"/>
</dbReference>
<dbReference type="Gramene" id="KQJ90926">
    <property type="protein sequence ID" value="KQJ90926"/>
    <property type="gene ID" value="BRADI_4g34650v3"/>
</dbReference>
<evidence type="ECO:0000256" key="1">
    <source>
        <dbReference type="ARBA" id="ARBA00004123"/>
    </source>
</evidence>
<dbReference type="SUPFAM" id="SSF56019">
    <property type="entry name" value="The spindle assembly checkpoint protein mad2"/>
    <property type="match status" value="1"/>
</dbReference>
<dbReference type="FunFam" id="3.30.900.10:FF:000009">
    <property type="entry name" value="Meiosis-specific protein ASY2"/>
    <property type="match status" value="1"/>
</dbReference>
<dbReference type="InParanoid" id="I1IRL4"/>
<evidence type="ECO:0000256" key="5">
    <source>
        <dbReference type="ARBA" id="ARBA00023254"/>
    </source>
</evidence>
<evidence type="ECO:0000313" key="8">
    <source>
        <dbReference type="EMBL" id="KQJ90926.1"/>
    </source>
</evidence>
<evidence type="ECO:0000259" key="7">
    <source>
        <dbReference type="PROSITE" id="PS50815"/>
    </source>
</evidence>
<sequence length="604" mass="68268">MVMAQKTKEAEITEQDSLLLTRNLLRIAIYNISYIRGLFPEKYFNDKSVPALEMKIKKLMPMDAESRRLIDWMEKGVYDALQKKYLKTLLFCICEKEEGPMIEEYAFSFSYPNSNSEEVAMNLSRTGNKKNSATFKSNASEVTPDQMRSSACKMIRTLVSLMRTLDQMPEERTILMKLLYYDDATPEDYEPPFFKGCADNEAINIWNKNPLKMEVGNVNSKHLVLALKVKSVLDPCEANIVNSEDDNMSLGNESDHDDDFSDTEVRPSDVDRYVVAPIDGNGKGQSGTISEDDTQDAAHEEELTAQVREWICSRDIGTVNASDVLSNFPDISMEMVEDIMERLLRDGLLSRTNKDGYAVNKITDPKTPHIKKEVTMQHVSPTEGTKNNNRDLMYMKALYHALPMDYVTIAKLQGKLDGEANQNTVRKLIDKMVQDGYIKNSSNRRLGKAVIHSEATNRKLLEIKKILEVNIGDEQMAIDTNTGAAEFDRKDHLTDHEMKDGSTVGCFHSVGSDLTRTQELPEQQQNVSMQSGQGPSATDKGTPTSMREPATSLESGVLGQRIRKSLTGRDDSQFTQEKRSRKTSTVKEPILQYVKRQRSQVQVQ</sequence>
<dbReference type="OMA" id="FRGCTED"/>
<dbReference type="OrthoDB" id="1928087at2759"/>
<dbReference type="EMBL" id="CM000883">
    <property type="protein sequence ID" value="KQJ90926.1"/>
    <property type="molecule type" value="Genomic_DNA"/>
</dbReference>
<evidence type="ECO:0000256" key="2">
    <source>
        <dbReference type="ARBA" id="ARBA00004286"/>
    </source>
</evidence>
<evidence type="ECO:0000256" key="6">
    <source>
        <dbReference type="SAM" id="MobiDB-lite"/>
    </source>
</evidence>
<dbReference type="STRING" id="15368.I1IRL4"/>
<dbReference type="EnsemblPlants" id="KQJ90926">
    <property type="protein sequence ID" value="KQJ90926"/>
    <property type="gene ID" value="BRADI_4g34650v3"/>
</dbReference>
<dbReference type="InterPro" id="IPR036570">
    <property type="entry name" value="HORMA_dom_sf"/>
</dbReference>
<feature type="domain" description="HORMA" evidence="7">
    <location>
        <begin position="15"/>
        <end position="229"/>
    </location>
</feature>
<feature type="compositionally biased region" description="Polar residues" evidence="6">
    <location>
        <begin position="520"/>
        <end position="545"/>
    </location>
</feature>
<dbReference type="InterPro" id="IPR051294">
    <property type="entry name" value="HORMA_MeioticProgression"/>
</dbReference>
<keyword evidence="5" id="KW-0469">Meiosis</keyword>
<gene>
    <name evidence="8" type="ORF">BRADI_4g34650v3</name>
</gene>
<comment type="subcellular location">
    <subcellularLocation>
        <location evidence="2">Chromosome</location>
    </subcellularLocation>
    <subcellularLocation>
        <location evidence="1">Nucleus</location>
    </subcellularLocation>
</comment>
<dbReference type="GO" id="GO:0007129">
    <property type="term" value="P:homologous chromosome pairing at meiosis"/>
    <property type="evidence" value="ECO:0007669"/>
    <property type="project" value="UniProtKB-ARBA"/>
</dbReference>
<feature type="compositionally biased region" description="Basic and acidic residues" evidence="6">
    <location>
        <begin position="567"/>
        <end position="578"/>
    </location>
</feature>
<dbReference type="GO" id="GO:0000228">
    <property type="term" value="C:nuclear chromosome"/>
    <property type="evidence" value="ECO:0007669"/>
    <property type="project" value="UniProtKB-ARBA"/>
</dbReference>
<organism evidence="9">
    <name type="scientific">Brachypodium distachyon</name>
    <name type="common">Purple false brome</name>
    <name type="synonym">Trachynia distachya</name>
    <dbReference type="NCBI Taxonomy" id="15368"/>
    <lineage>
        <taxon>Eukaryota</taxon>
        <taxon>Viridiplantae</taxon>
        <taxon>Streptophyta</taxon>
        <taxon>Embryophyta</taxon>
        <taxon>Tracheophyta</taxon>
        <taxon>Spermatophyta</taxon>
        <taxon>Magnoliopsida</taxon>
        <taxon>Liliopsida</taxon>
        <taxon>Poales</taxon>
        <taxon>Poaceae</taxon>
        <taxon>BOP clade</taxon>
        <taxon>Pooideae</taxon>
        <taxon>Stipodae</taxon>
        <taxon>Brachypodieae</taxon>
        <taxon>Brachypodium</taxon>
    </lineage>
</organism>
<accession>I1IRL4</accession>
<dbReference type="Pfam" id="PF02301">
    <property type="entry name" value="HORMA"/>
    <property type="match status" value="1"/>
</dbReference>
<reference evidence="8 9" key="1">
    <citation type="journal article" date="2010" name="Nature">
        <title>Genome sequencing and analysis of the model grass Brachypodium distachyon.</title>
        <authorList>
            <consortium name="International Brachypodium Initiative"/>
        </authorList>
    </citation>
    <scope>NUCLEOTIDE SEQUENCE [LARGE SCALE GENOMIC DNA]</scope>
    <source>
        <strain evidence="8 9">Bd21</strain>
    </source>
</reference>